<feature type="transmembrane region" description="Helical" evidence="6">
    <location>
        <begin position="180"/>
        <end position="202"/>
    </location>
</feature>
<organism evidence="7 8">
    <name type="scientific">Collimonas fungivorans (strain Ter331)</name>
    <dbReference type="NCBI Taxonomy" id="1005048"/>
    <lineage>
        <taxon>Bacteria</taxon>
        <taxon>Pseudomonadati</taxon>
        <taxon>Pseudomonadota</taxon>
        <taxon>Betaproteobacteria</taxon>
        <taxon>Burkholderiales</taxon>
        <taxon>Oxalobacteraceae</taxon>
        <taxon>Collimonas</taxon>
    </lineage>
</organism>
<reference evidence="8" key="6">
    <citation type="submission" date="2011-05" db="EMBL/GenBank/DDBJ databases">
        <title>Complete sequence of Collimonas fungivorans Ter331.</title>
        <authorList>
            <person name="Leveau J.H."/>
        </authorList>
    </citation>
    <scope>NUCLEOTIDE SEQUENCE [LARGE SCALE GENOMIC DNA]</scope>
    <source>
        <strain evidence="8">Ter331</strain>
    </source>
</reference>
<feature type="transmembrane region" description="Helical" evidence="6">
    <location>
        <begin position="67"/>
        <end position="92"/>
    </location>
</feature>
<evidence type="ECO:0000256" key="3">
    <source>
        <dbReference type="ARBA" id="ARBA00022692"/>
    </source>
</evidence>
<feature type="transmembrane region" description="Helical" evidence="6">
    <location>
        <begin position="98"/>
        <end position="118"/>
    </location>
</feature>
<dbReference type="Pfam" id="PF01810">
    <property type="entry name" value="LysE"/>
    <property type="match status" value="1"/>
</dbReference>
<dbReference type="Proteomes" id="UP000008392">
    <property type="component" value="Chromosome"/>
</dbReference>
<dbReference type="PIRSF" id="PIRSF006324">
    <property type="entry name" value="LeuE"/>
    <property type="match status" value="1"/>
</dbReference>
<reference evidence="7 8" key="3">
    <citation type="journal article" date="2008" name="FEMS Microbiol. Ecol.">
        <title>Identification and characterization of genes underlying chitinolysis in Collimonas fungivorans Ter331.</title>
        <authorList>
            <person name="Fritsche K."/>
            <person name="de Boer W."/>
            <person name="Gerards S."/>
            <person name="van den Berg M."/>
            <person name="van Veen J.A."/>
            <person name="Leveau J.H."/>
        </authorList>
    </citation>
    <scope>NUCLEOTIDE SEQUENCE [LARGE SCALE GENOMIC DNA]</scope>
    <source>
        <strain evidence="7 8">Ter331</strain>
    </source>
</reference>
<protein>
    <submittedName>
        <fullName evidence="7">Lysine exporter protein (LYSE/YGGA)</fullName>
    </submittedName>
</protein>
<reference evidence="7 8" key="5">
    <citation type="journal article" date="2011" name="ISME J.">
        <title>Dual transcriptional profiling of a bacterial/fungal confrontation: Collimonas fungivorans versus Aspergillus niger.</title>
        <authorList>
            <person name="Mela F."/>
            <person name="Fritsche K."/>
            <person name="de Boer W."/>
            <person name="van Veen J.A."/>
            <person name="de Graaff L.H."/>
            <person name="van den Berg M."/>
            <person name="Leveau J.H."/>
        </authorList>
    </citation>
    <scope>NUCLEOTIDE SEQUENCE [LARGE SCALE GENOMIC DNA]</scope>
    <source>
        <strain evidence="7 8">Ter331</strain>
    </source>
</reference>
<feature type="transmembrane region" description="Helical" evidence="6">
    <location>
        <begin position="151"/>
        <end position="168"/>
    </location>
</feature>
<dbReference type="EMBL" id="CP002745">
    <property type="protein sequence ID" value="AEK60003.1"/>
    <property type="molecule type" value="Genomic_DNA"/>
</dbReference>
<dbReference type="PANTHER" id="PTHR30086:SF20">
    <property type="entry name" value="ARGININE EXPORTER PROTEIN ARGO-RELATED"/>
    <property type="match status" value="1"/>
</dbReference>
<keyword evidence="4 6" id="KW-1133">Transmembrane helix</keyword>
<feature type="transmembrane region" description="Helical" evidence="6">
    <location>
        <begin position="214"/>
        <end position="235"/>
    </location>
</feature>
<evidence type="ECO:0000256" key="5">
    <source>
        <dbReference type="ARBA" id="ARBA00023136"/>
    </source>
</evidence>
<dbReference type="AlphaFoldDB" id="G0AGB2"/>
<dbReference type="PANTHER" id="PTHR30086">
    <property type="entry name" value="ARGININE EXPORTER PROTEIN ARGO"/>
    <property type="match status" value="1"/>
</dbReference>
<comment type="subcellular location">
    <subcellularLocation>
        <location evidence="1">Cell membrane</location>
        <topology evidence="1">Multi-pass membrane protein</topology>
    </subcellularLocation>
</comment>
<feature type="transmembrane region" description="Helical" evidence="6">
    <location>
        <begin position="33"/>
        <end position="60"/>
    </location>
</feature>
<dbReference type="STRING" id="1005048.CFU_0165"/>
<evidence type="ECO:0000256" key="1">
    <source>
        <dbReference type="ARBA" id="ARBA00004651"/>
    </source>
</evidence>
<reference evidence="7 8" key="2">
    <citation type="journal article" date="2006" name="J. Microbiol. Methods">
        <title>Genomic flank-sequencing of plasposon insertion sites for rapid identification of functional genes.</title>
        <authorList>
            <person name="Leveau J.H."/>
            <person name="Gerards S."/>
            <person name="Fritsche K."/>
            <person name="Zondag G."/>
            <person name="van Veen J.A."/>
        </authorList>
    </citation>
    <scope>NUCLEOTIDE SEQUENCE [LARGE SCALE GENOMIC DNA]</scope>
    <source>
        <strain evidence="7 8">Ter331</strain>
    </source>
</reference>
<dbReference type="GO" id="GO:0015171">
    <property type="term" value="F:amino acid transmembrane transporter activity"/>
    <property type="evidence" value="ECO:0007669"/>
    <property type="project" value="TreeGrafter"/>
</dbReference>
<dbReference type="eggNOG" id="COG1280">
    <property type="taxonomic scope" value="Bacteria"/>
</dbReference>
<evidence type="ECO:0000256" key="6">
    <source>
        <dbReference type="SAM" id="Phobius"/>
    </source>
</evidence>
<evidence type="ECO:0000313" key="7">
    <source>
        <dbReference type="EMBL" id="AEK60003.1"/>
    </source>
</evidence>
<proteinExistence type="predicted"/>
<keyword evidence="5 6" id="KW-0472">Membrane</keyword>
<evidence type="ECO:0000256" key="2">
    <source>
        <dbReference type="ARBA" id="ARBA00022475"/>
    </source>
</evidence>
<dbReference type="HOGENOM" id="CLU_079569_3_2_4"/>
<gene>
    <name evidence="7" type="ordered locus">CFU_0165</name>
</gene>
<dbReference type="KEGG" id="cfu:CFU_0165"/>
<reference evidence="7 8" key="4">
    <citation type="journal article" date="2010" name="Environ. Microbiol.">
        <title>The bacterial genus Collimonas: mycophagy, weathering and other adaptive solutions to life in oligotrophic soil environments.</title>
        <authorList>
            <person name="Leveau J.H."/>
            <person name="Uroz S."/>
            <person name="de Boer W."/>
        </authorList>
    </citation>
    <scope>NUCLEOTIDE SEQUENCE [LARGE SCALE GENOMIC DNA]</scope>
    <source>
        <strain evidence="7 8">Ter331</strain>
    </source>
</reference>
<dbReference type="InterPro" id="IPR001123">
    <property type="entry name" value="LeuE-type"/>
</dbReference>
<accession>G0AGB2</accession>
<name>G0AGB2_COLFT</name>
<evidence type="ECO:0000313" key="8">
    <source>
        <dbReference type="Proteomes" id="UP000008392"/>
    </source>
</evidence>
<keyword evidence="2" id="KW-1003">Cell membrane</keyword>
<evidence type="ECO:0000256" key="4">
    <source>
        <dbReference type="ARBA" id="ARBA00022989"/>
    </source>
</evidence>
<keyword evidence="3 6" id="KW-0812">Transmembrane</keyword>
<dbReference type="GO" id="GO:0005886">
    <property type="term" value="C:plasma membrane"/>
    <property type="evidence" value="ECO:0007669"/>
    <property type="project" value="UniProtKB-SubCell"/>
</dbReference>
<sequence length="241" mass="25591">MCPIYTLSSVPATKIQTNPLRARSLPMNQSVNLWLYFMIVFGVIILPGLDMAFVLASALVGGRRSGLAAVAGIVAGGVCHMTMGALGLAVVLKLWPSLFNLVLLAGAAYIAWIGWSLLRSESGFRFASASPEPAPAKAPATTFYQGMLTSLLNPKAYVFMLAIFPQFLKIDAGPIWSQALVLWIITALTQAGVYGFIAILSSRTRSWFDANPRGSLVAAQAVGALLIAAGIFTGIEGWQAI</sequence>
<reference evidence="7 8" key="1">
    <citation type="journal article" date="2004" name="Environ. Microbiol.">
        <title>Phylogeny-function analysis of (meta)genomic libraries: screening for expression of ribosomal RNA genes by large-insert library fluorescent in situ hybridization (LIL-FISH).</title>
        <authorList>
            <person name="Leveau J.H."/>
            <person name="Gerards S."/>
            <person name="de Boer W."/>
            <person name="van Veen J.A."/>
        </authorList>
    </citation>
    <scope>NUCLEOTIDE SEQUENCE [LARGE SCALE GENOMIC DNA]</scope>
    <source>
        <strain evidence="7 8">Ter331</strain>
    </source>
</reference>
<keyword evidence="8" id="KW-1185">Reference proteome</keyword>